<reference evidence="2" key="2">
    <citation type="submission" date="2018-03" db="EMBL/GenBank/DDBJ databases">
        <title>The Triticum urartu genome reveals the dynamic nature of wheat genome evolution.</title>
        <authorList>
            <person name="Ling H."/>
            <person name="Ma B."/>
            <person name="Shi X."/>
            <person name="Liu H."/>
            <person name="Dong L."/>
            <person name="Sun H."/>
            <person name="Cao Y."/>
            <person name="Gao Q."/>
            <person name="Zheng S."/>
            <person name="Li Y."/>
            <person name="Yu Y."/>
            <person name="Du H."/>
            <person name="Qi M."/>
            <person name="Li Y."/>
            <person name="Yu H."/>
            <person name="Cui Y."/>
            <person name="Wang N."/>
            <person name="Chen C."/>
            <person name="Wu H."/>
            <person name="Zhao Y."/>
            <person name="Zhang J."/>
            <person name="Li Y."/>
            <person name="Zhou W."/>
            <person name="Zhang B."/>
            <person name="Hu W."/>
            <person name="Eijk M."/>
            <person name="Tang J."/>
            <person name="Witsenboer H."/>
            <person name="Zhao S."/>
            <person name="Li Z."/>
            <person name="Zhang A."/>
            <person name="Wang D."/>
            <person name="Liang C."/>
        </authorList>
    </citation>
    <scope>NUCLEOTIDE SEQUENCE [LARGE SCALE GENOMIC DNA]</scope>
    <source>
        <strain evidence="2">cv. G1812</strain>
    </source>
</reference>
<organism evidence="2 3">
    <name type="scientific">Triticum urartu</name>
    <name type="common">Red wild einkorn</name>
    <name type="synonym">Crithodium urartu</name>
    <dbReference type="NCBI Taxonomy" id="4572"/>
    <lineage>
        <taxon>Eukaryota</taxon>
        <taxon>Viridiplantae</taxon>
        <taxon>Streptophyta</taxon>
        <taxon>Embryophyta</taxon>
        <taxon>Tracheophyta</taxon>
        <taxon>Spermatophyta</taxon>
        <taxon>Magnoliopsida</taxon>
        <taxon>Liliopsida</taxon>
        <taxon>Poales</taxon>
        <taxon>Poaceae</taxon>
        <taxon>BOP clade</taxon>
        <taxon>Pooideae</taxon>
        <taxon>Triticodae</taxon>
        <taxon>Triticeae</taxon>
        <taxon>Triticinae</taxon>
        <taxon>Triticum</taxon>
    </lineage>
</organism>
<keyword evidence="1" id="KW-0812">Transmembrane</keyword>
<evidence type="ECO:0000313" key="3">
    <source>
        <dbReference type="Proteomes" id="UP000015106"/>
    </source>
</evidence>
<sequence length="230" mass="26244">MQATSCAARCRVLQPPMRGAGTGTRPCCDQHIAVLVPTRRGATTSAAATATVGQKATTIYVDGCNRWLPMLQPRPRHCGDTHTGDATTARRGATTGKFFCWIRLRFLLESTNFFCFNRLLDFLLLKFVLLKSMLIFAVTGFVFCWNRLIFCFNVLLDFFGAEFCFLEPMLFFCWNRLRFCFNHVLEFLLRDFVCARARWCKSTTEARRRRQTTGAELQSNLFILSPSADV</sequence>
<keyword evidence="3" id="KW-1185">Reference proteome</keyword>
<protein>
    <submittedName>
        <fullName evidence="2">Uncharacterized protein</fullName>
    </submittedName>
</protein>
<dbReference type="Proteomes" id="UP000015106">
    <property type="component" value="Chromosome 5"/>
</dbReference>
<proteinExistence type="predicted"/>
<accession>A0A8R7QA75</accession>
<evidence type="ECO:0000313" key="2">
    <source>
        <dbReference type="EnsemblPlants" id="TuG1812G0500001326.01.T02.cds240412"/>
    </source>
</evidence>
<keyword evidence="1" id="KW-1133">Transmembrane helix</keyword>
<evidence type="ECO:0000256" key="1">
    <source>
        <dbReference type="SAM" id="Phobius"/>
    </source>
</evidence>
<dbReference type="EnsemblPlants" id="TuG1812G0500001326.01.T02">
    <property type="protein sequence ID" value="TuG1812G0500001326.01.T02.cds240412"/>
    <property type="gene ID" value="TuG1812G0500001326.01"/>
</dbReference>
<reference evidence="3" key="1">
    <citation type="journal article" date="2013" name="Nature">
        <title>Draft genome of the wheat A-genome progenitor Triticum urartu.</title>
        <authorList>
            <person name="Ling H.Q."/>
            <person name="Zhao S."/>
            <person name="Liu D."/>
            <person name="Wang J."/>
            <person name="Sun H."/>
            <person name="Zhang C."/>
            <person name="Fan H."/>
            <person name="Li D."/>
            <person name="Dong L."/>
            <person name="Tao Y."/>
            <person name="Gao C."/>
            <person name="Wu H."/>
            <person name="Li Y."/>
            <person name="Cui Y."/>
            <person name="Guo X."/>
            <person name="Zheng S."/>
            <person name="Wang B."/>
            <person name="Yu K."/>
            <person name="Liang Q."/>
            <person name="Yang W."/>
            <person name="Lou X."/>
            <person name="Chen J."/>
            <person name="Feng M."/>
            <person name="Jian J."/>
            <person name="Zhang X."/>
            <person name="Luo G."/>
            <person name="Jiang Y."/>
            <person name="Liu J."/>
            <person name="Wang Z."/>
            <person name="Sha Y."/>
            <person name="Zhang B."/>
            <person name="Wu H."/>
            <person name="Tang D."/>
            <person name="Shen Q."/>
            <person name="Xue P."/>
            <person name="Zou S."/>
            <person name="Wang X."/>
            <person name="Liu X."/>
            <person name="Wang F."/>
            <person name="Yang Y."/>
            <person name="An X."/>
            <person name="Dong Z."/>
            <person name="Zhang K."/>
            <person name="Zhang X."/>
            <person name="Luo M.C."/>
            <person name="Dvorak J."/>
            <person name="Tong Y."/>
            <person name="Wang J."/>
            <person name="Yang H."/>
            <person name="Li Z."/>
            <person name="Wang D."/>
            <person name="Zhang A."/>
            <person name="Wang J."/>
        </authorList>
    </citation>
    <scope>NUCLEOTIDE SEQUENCE</scope>
    <source>
        <strain evidence="3">cv. G1812</strain>
    </source>
</reference>
<name>A0A8R7QA75_TRIUA</name>
<reference evidence="2" key="3">
    <citation type="submission" date="2022-06" db="UniProtKB">
        <authorList>
            <consortium name="EnsemblPlants"/>
        </authorList>
    </citation>
    <scope>IDENTIFICATION</scope>
</reference>
<dbReference type="Gramene" id="TuG1812G0500001326.01.T02">
    <property type="protein sequence ID" value="TuG1812G0500001326.01.T02.cds240412"/>
    <property type="gene ID" value="TuG1812G0500001326.01"/>
</dbReference>
<dbReference type="AlphaFoldDB" id="A0A8R7QA75"/>
<feature type="transmembrane region" description="Helical" evidence="1">
    <location>
        <begin position="128"/>
        <end position="148"/>
    </location>
</feature>
<keyword evidence="1" id="KW-0472">Membrane</keyword>